<evidence type="ECO:0000256" key="1">
    <source>
        <dbReference type="ARBA" id="ARBA00001966"/>
    </source>
</evidence>
<keyword evidence="6" id="KW-0949">S-adenosyl-L-methionine</keyword>
<dbReference type="GO" id="GO:0004748">
    <property type="term" value="F:ribonucleoside-diphosphate reductase activity, thioredoxin disulfide as acceptor"/>
    <property type="evidence" value="ECO:0007669"/>
    <property type="project" value="TreeGrafter"/>
</dbReference>
<keyword evidence="8 12" id="KW-0560">Oxidoreductase</keyword>
<dbReference type="InterPro" id="IPR012837">
    <property type="entry name" value="NrdG"/>
</dbReference>
<keyword evidence="7" id="KW-0479">Metal-binding</keyword>
<dbReference type="PROSITE" id="PS01087">
    <property type="entry name" value="RADICAL_ACTIVATING"/>
    <property type="match status" value="1"/>
</dbReference>
<comment type="function">
    <text evidence="2 12">Activation of anaerobic ribonucleoside-triphosphate reductase under anaerobic conditions by generation of an organic free radical, using S-adenosylmethionine and reduced flavodoxin as cosubstrates to produce 5'-deoxy-adenosine.</text>
</comment>
<evidence type="ECO:0000256" key="9">
    <source>
        <dbReference type="ARBA" id="ARBA00023004"/>
    </source>
</evidence>
<dbReference type="STRING" id="39060.SAMN05660706_13137"/>
<dbReference type="SFLD" id="SFLDF00299">
    <property type="entry name" value="anaerobic_ribonucleoside-triph"/>
    <property type="match status" value="1"/>
</dbReference>
<reference evidence="15" key="1">
    <citation type="submission" date="2016-10" db="EMBL/GenBank/DDBJ databases">
        <authorList>
            <person name="Varghese N."/>
            <person name="Submissions S."/>
        </authorList>
    </citation>
    <scope>NUCLEOTIDE SEQUENCE [LARGE SCALE GENOMIC DNA]</scope>
    <source>
        <strain evidence="15">DSM 3669</strain>
    </source>
</reference>
<sequence>MSNISMSGIVKESVVDGPGFRLVIFTQGCPRHCPGCHNADLIPASGGRELTPGELLEVIRDNITPLTRGITFSGGDPLMQAEALAGVLKLVREEWPQFDIWVYTGYTFEEVRDWPVMQYIDVLVDGPYVESLRDISLAFRGSSNQRIIDVKVSLASGGIKLVHFD</sequence>
<dbReference type="Pfam" id="PF13353">
    <property type="entry name" value="Fer4_12"/>
    <property type="match status" value="1"/>
</dbReference>
<dbReference type="OrthoDB" id="9782387at2"/>
<feature type="domain" description="Radical SAM core" evidence="13">
    <location>
        <begin position="15"/>
        <end position="165"/>
    </location>
</feature>
<evidence type="ECO:0000256" key="2">
    <source>
        <dbReference type="ARBA" id="ARBA00003852"/>
    </source>
</evidence>
<dbReference type="AlphaFoldDB" id="A0A1I6E9S0"/>
<comment type="similarity">
    <text evidence="3 12">Belongs to the organic radical-activating enzymes family.</text>
</comment>
<evidence type="ECO:0000259" key="13">
    <source>
        <dbReference type="PROSITE" id="PS51918"/>
    </source>
</evidence>
<evidence type="ECO:0000256" key="11">
    <source>
        <dbReference type="ARBA" id="ARBA00047365"/>
    </source>
</evidence>
<dbReference type="InterPro" id="IPR034457">
    <property type="entry name" value="Organic_radical-activating"/>
</dbReference>
<evidence type="ECO:0000256" key="8">
    <source>
        <dbReference type="ARBA" id="ARBA00023002"/>
    </source>
</evidence>
<proteinExistence type="inferred from homology"/>
<dbReference type="InterPro" id="IPR007197">
    <property type="entry name" value="rSAM"/>
</dbReference>
<organism evidence="14 15">
    <name type="scientific">Desulfoscipio geothermicus DSM 3669</name>
    <dbReference type="NCBI Taxonomy" id="1121426"/>
    <lineage>
        <taxon>Bacteria</taxon>
        <taxon>Bacillati</taxon>
        <taxon>Bacillota</taxon>
        <taxon>Clostridia</taxon>
        <taxon>Eubacteriales</taxon>
        <taxon>Desulfallaceae</taxon>
        <taxon>Desulfoscipio</taxon>
    </lineage>
</organism>
<dbReference type="InterPro" id="IPR001989">
    <property type="entry name" value="Radical_activat_CS"/>
</dbReference>
<evidence type="ECO:0000256" key="6">
    <source>
        <dbReference type="ARBA" id="ARBA00022691"/>
    </source>
</evidence>
<dbReference type="GO" id="GO:0046872">
    <property type="term" value="F:metal ion binding"/>
    <property type="evidence" value="ECO:0007669"/>
    <property type="project" value="UniProtKB-KW"/>
</dbReference>
<keyword evidence="10" id="KW-0411">Iron-sulfur</keyword>
<dbReference type="SFLD" id="SFLDS00029">
    <property type="entry name" value="Radical_SAM"/>
    <property type="match status" value="1"/>
</dbReference>
<dbReference type="PIRSF" id="PIRSF000368">
    <property type="entry name" value="NrdG"/>
    <property type="match status" value="1"/>
</dbReference>
<dbReference type="EMBL" id="FOYM01000031">
    <property type="protein sequence ID" value="SFR14466.1"/>
    <property type="molecule type" value="Genomic_DNA"/>
</dbReference>
<dbReference type="InterPro" id="IPR058240">
    <property type="entry name" value="rSAM_sf"/>
</dbReference>
<dbReference type="PROSITE" id="PS51918">
    <property type="entry name" value="RADICAL_SAM"/>
    <property type="match status" value="1"/>
</dbReference>
<keyword evidence="9" id="KW-0408">Iron</keyword>
<evidence type="ECO:0000256" key="4">
    <source>
        <dbReference type="ARBA" id="ARBA00014281"/>
    </source>
</evidence>
<dbReference type="InterPro" id="IPR013785">
    <property type="entry name" value="Aldolase_TIM"/>
</dbReference>
<evidence type="ECO:0000313" key="15">
    <source>
        <dbReference type="Proteomes" id="UP000199584"/>
    </source>
</evidence>
<gene>
    <name evidence="14" type="ORF">SAMN05660706_13137</name>
</gene>
<comment type="cofactor">
    <cofactor evidence="1">
        <name>[4Fe-4S] cluster</name>
        <dbReference type="ChEBI" id="CHEBI:49883"/>
    </cofactor>
</comment>
<dbReference type="SFLD" id="SFLDG01066">
    <property type="entry name" value="organic_radical-activating_enz"/>
    <property type="match status" value="1"/>
</dbReference>
<evidence type="ECO:0000256" key="5">
    <source>
        <dbReference type="ARBA" id="ARBA00022485"/>
    </source>
</evidence>
<dbReference type="PANTHER" id="PTHR30352:SF2">
    <property type="entry name" value="ANAEROBIC RIBONUCLEOSIDE-TRIPHOSPHATE REDUCTASE-ACTIVATING PROTEIN"/>
    <property type="match status" value="1"/>
</dbReference>
<comment type="catalytic activity">
    <reaction evidence="11">
        <text>glycyl-[protein] + reduced [flavodoxin] + S-adenosyl-L-methionine = glycin-2-yl radical-[protein] + semiquinone [flavodoxin] + 5'-deoxyadenosine + L-methionine + H(+)</text>
        <dbReference type="Rhea" id="RHEA:61976"/>
        <dbReference type="Rhea" id="RHEA-COMP:10622"/>
        <dbReference type="Rhea" id="RHEA-COMP:14480"/>
        <dbReference type="Rhea" id="RHEA-COMP:15993"/>
        <dbReference type="Rhea" id="RHEA-COMP:15994"/>
        <dbReference type="ChEBI" id="CHEBI:15378"/>
        <dbReference type="ChEBI" id="CHEBI:17319"/>
        <dbReference type="ChEBI" id="CHEBI:29947"/>
        <dbReference type="ChEBI" id="CHEBI:32722"/>
        <dbReference type="ChEBI" id="CHEBI:57618"/>
        <dbReference type="ChEBI" id="CHEBI:57844"/>
        <dbReference type="ChEBI" id="CHEBI:59789"/>
        <dbReference type="ChEBI" id="CHEBI:140311"/>
    </reaction>
</comment>
<evidence type="ECO:0000256" key="7">
    <source>
        <dbReference type="ARBA" id="ARBA00022723"/>
    </source>
</evidence>
<dbReference type="SUPFAM" id="SSF102114">
    <property type="entry name" value="Radical SAM enzymes"/>
    <property type="match status" value="1"/>
</dbReference>
<evidence type="ECO:0000256" key="10">
    <source>
        <dbReference type="ARBA" id="ARBA00023014"/>
    </source>
</evidence>
<evidence type="ECO:0000256" key="12">
    <source>
        <dbReference type="PIRNR" id="PIRNR000368"/>
    </source>
</evidence>
<dbReference type="PANTHER" id="PTHR30352">
    <property type="entry name" value="PYRUVATE FORMATE-LYASE-ACTIVATING ENZYME"/>
    <property type="match status" value="1"/>
</dbReference>
<keyword evidence="5" id="KW-0004">4Fe-4S</keyword>
<dbReference type="RefSeq" id="WP_092486520.1">
    <property type="nucleotide sequence ID" value="NZ_FOYM01000031.1"/>
</dbReference>
<dbReference type="GO" id="GO:0043365">
    <property type="term" value="F:[formate-C-acetyltransferase]-activating enzyme activity"/>
    <property type="evidence" value="ECO:0007669"/>
    <property type="project" value="InterPro"/>
</dbReference>
<keyword evidence="15" id="KW-1185">Reference proteome</keyword>
<dbReference type="GO" id="GO:0051539">
    <property type="term" value="F:4 iron, 4 sulfur cluster binding"/>
    <property type="evidence" value="ECO:0007669"/>
    <property type="project" value="UniProtKB-KW"/>
</dbReference>
<dbReference type="Proteomes" id="UP000199584">
    <property type="component" value="Unassembled WGS sequence"/>
</dbReference>
<evidence type="ECO:0000313" key="14">
    <source>
        <dbReference type="EMBL" id="SFR14466.1"/>
    </source>
</evidence>
<dbReference type="Gene3D" id="3.20.20.70">
    <property type="entry name" value="Aldolase class I"/>
    <property type="match status" value="1"/>
</dbReference>
<dbReference type="EC" id="1.97.1.-" evidence="12"/>
<dbReference type="NCBIfam" id="TIGR02491">
    <property type="entry name" value="NrdG"/>
    <property type="match status" value="1"/>
</dbReference>
<dbReference type="CDD" id="cd01335">
    <property type="entry name" value="Radical_SAM"/>
    <property type="match status" value="1"/>
</dbReference>
<accession>A0A1I6E9S0</accession>
<dbReference type="SFLD" id="SFLDG01063">
    <property type="entry name" value="activating_enzymes__group_1"/>
    <property type="match status" value="1"/>
</dbReference>
<name>A0A1I6E9S0_9FIRM</name>
<evidence type="ECO:0000256" key="3">
    <source>
        <dbReference type="ARBA" id="ARBA00009777"/>
    </source>
</evidence>
<protein>
    <recommendedName>
        <fullName evidence="4 12">Anaerobic ribonucleoside-triphosphate reductase-activating protein</fullName>
        <ecNumber evidence="12">1.97.1.-</ecNumber>
    </recommendedName>
</protein>